<dbReference type="Proteomes" id="UP000698222">
    <property type="component" value="Unassembled WGS sequence"/>
</dbReference>
<reference evidence="2 3" key="1">
    <citation type="submission" date="2021-03" db="EMBL/GenBank/DDBJ databases">
        <title>Sequencing the genomes of 1000 actinobacteria strains.</title>
        <authorList>
            <person name="Klenk H.-P."/>
        </authorList>
    </citation>
    <scope>NUCLEOTIDE SEQUENCE [LARGE SCALE GENOMIC DNA]</scope>
    <source>
        <strain evidence="2 3">DSM 14564</strain>
    </source>
</reference>
<dbReference type="EMBL" id="JAGIOC010000001">
    <property type="protein sequence ID" value="MBP2410155.1"/>
    <property type="molecule type" value="Genomic_DNA"/>
</dbReference>
<protein>
    <submittedName>
        <fullName evidence="2">Uncharacterized protein</fullName>
    </submittedName>
</protein>
<evidence type="ECO:0000256" key="1">
    <source>
        <dbReference type="SAM" id="MobiDB-lite"/>
    </source>
</evidence>
<evidence type="ECO:0000313" key="3">
    <source>
        <dbReference type="Proteomes" id="UP000698222"/>
    </source>
</evidence>
<comment type="caution">
    <text evidence="2">The sequence shown here is derived from an EMBL/GenBank/DDBJ whole genome shotgun (WGS) entry which is preliminary data.</text>
</comment>
<name>A0ABS4YMX3_9MICO</name>
<sequence>MEPGAGLVTAEEDVGRQSAADLSSAPHMADLSREGPATSRRSLTHSWPLVHPGL</sequence>
<accession>A0ABS4YMX3</accession>
<evidence type="ECO:0000313" key="2">
    <source>
        <dbReference type="EMBL" id="MBP2410155.1"/>
    </source>
</evidence>
<feature type="region of interest" description="Disordered" evidence="1">
    <location>
        <begin position="1"/>
        <end position="54"/>
    </location>
</feature>
<keyword evidence="3" id="KW-1185">Reference proteome</keyword>
<organism evidence="2 3">
    <name type="scientific">Brachybacterium fresconis</name>
    <dbReference type="NCBI Taxonomy" id="173363"/>
    <lineage>
        <taxon>Bacteria</taxon>
        <taxon>Bacillati</taxon>
        <taxon>Actinomycetota</taxon>
        <taxon>Actinomycetes</taxon>
        <taxon>Micrococcales</taxon>
        <taxon>Dermabacteraceae</taxon>
        <taxon>Brachybacterium</taxon>
    </lineage>
</organism>
<gene>
    <name evidence="2" type="ORF">JOF44_003058</name>
</gene>
<proteinExistence type="predicted"/>